<feature type="transmembrane region" description="Helical" evidence="1">
    <location>
        <begin position="48"/>
        <end position="69"/>
    </location>
</feature>
<sequence>MFNAIKETFAKKGKLSLIFGAILALYIIVVAIWGAFGNLINAENFFESLGTANVVIGLLMMILASLSFGSHDTREFLASLIDKGHRKIDVFFSQCIFLVCSYVFFMLISVILVILMQLIVFGGQDMHSFKQFNIVVYGNAIHMFIMSTMIMFLMVLCRGIKSRMGAIATGIGLNYVGLGIAWIGFLFVYHHRFLKWEPFNFLMVENQLIKPINHTLTKLYRPEAITGSLIYGVIFTVLALCLFLYMKPLKR</sequence>
<accession>A0A976RTG2</accession>
<feature type="transmembrane region" description="Helical" evidence="1">
    <location>
        <begin position="134"/>
        <end position="157"/>
    </location>
</feature>
<keyword evidence="1" id="KW-1133">Transmembrane helix</keyword>
<name>A0A976RTG2_9LACO</name>
<protein>
    <recommendedName>
        <fullName evidence="4">ABC transporter permease</fullName>
    </recommendedName>
</protein>
<dbReference type="Proteomes" id="UP000831181">
    <property type="component" value="Chromosome"/>
</dbReference>
<feature type="transmembrane region" description="Helical" evidence="1">
    <location>
        <begin position="224"/>
        <end position="245"/>
    </location>
</feature>
<dbReference type="KEGG" id="lbe:MOO44_04375"/>
<reference evidence="2" key="1">
    <citation type="journal article" date="2022" name="Int. J. Syst. Evol. Microbiol.">
        <title>Apilactobacillus apisilvae sp. nov., Nicolia spurrieriana gen. nov. sp. nov., Bombilactobacillus folatiphilus sp. nov. and Bombilactobacillus thymidiniphilus sp. nov., four new lactic acid bacterial isolates from stingless bees Tetragonula carbonaria and Austroplebeia australis.</title>
        <authorList>
            <person name="Oliphant S.A."/>
            <person name="Watson-Haigh N.S."/>
            <person name="Sumby K.M."/>
            <person name="Gardner J."/>
            <person name="Groom S."/>
            <person name="Jiranek V."/>
        </authorList>
    </citation>
    <scope>NUCLEOTIDE SEQUENCE</scope>
    <source>
        <strain evidence="2">SGEP1_A5</strain>
    </source>
</reference>
<evidence type="ECO:0000256" key="1">
    <source>
        <dbReference type="SAM" id="Phobius"/>
    </source>
</evidence>
<dbReference type="RefSeq" id="WP_260117201.1">
    <property type="nucleotide sequence ID" value="NZ_CP093361.1"/>
</dbReference>
<dbReference type="EMBL" id="CP093361">
    <property type="protein sequence ID" value="UQS87394.1"/>
    <property type="molecule type" value="Genomic_DNA"/>
</dbReference>
<evidence type="ECO:0008006" key="4">
    <source>
        <dbReference type="Google" id="ProtNLM"/>
    </source>
</evidence>
<feature type="transmembrane region" description="Helical" evidence="1">
    <location>
        <begin position="164"/>
        <end position="189"/>
    </location>
</feature>
<keyword evidence="3" id="KW-1185">Reference proteome</keyword>
<organism evidence="2 3">
    <name type="scientific">Nicoliella spurrieriana</name>
    <dbReference type="NCBI Taxonomy" id="2925830"/>
    <lineage>
        <taxon>Bacteria</taxon>
        <taxon>Bacillati</taxon>
        <taxon>Bacillota</taxon>
        <taxon>Bacilli</taxon>
        <taxon>Lactobacillales</taxon>
        <taxon>Lactobacillaceae</taxon>
        <taxon>Nicoliella</taxon>
    </lineage>
</organism>
<feature type="transmembrane region" description="Helical" evidence="1">
    <location>
        <begin position="90"/>
        <end position="122"/>
    </location>
</feature>
<evidence type="ECO:0000313" key="2">
    <source>
        <dbReference type="EMBL" id="UQS87394.1"/>
    </source>
</evidence>
<evidence type="ECO:0000313" key="3">
    <source>
        <dbReference type="Proteomes" id="UP000831181"/>
    </source>
</evidence>
<feature type="transmembrane region" description="Helical" evidence="1">
    <location>
        <begin position="15"/>
        <end position="36"/>
    </location>
</feature>
<keyword evidence="1" id="KW-0472">Membrane</keyword>
<gene>
    <name evidence="2" type="ORF">MOO44_04375</name>
</gene>
<proteinExistence type="predicted"/>
<keyword evidence="1" id="KW-0812">Transmembrane</keyword>
<dbReference type="AlphaFoldDB" id="A0A976RTG2"/>